<dbReference type="STRING" id="1399968.CI15_00310"/>
<sequence length="246" mass="28232">MEVKYFLERRTRFIRDFYDQSAAPFLEVVRKIEAKEAPFETPSDYGYDEEGEYIGTDEPAFMAEWENAQYAIQIQGRACLSMLAASLNLYFSTWAHQLGVKPFKKKKGEGWLQAYQNALGERAGIVWGDTPVHLDLIEQIVLARNRDQHPDNISALDVRHSEDDLKTHPKNFFISESEAEMLQAIGGGKAAENESVRWILTPVVSVDRDKLFAAIDAVEELCDWLEEQFFEAKYPDSTARRLTRDL</sequence>
<dbReference type="RefSeq" id="WP_062123010.1">
    <property type="nucleotide sequence ID" value="NZ_LRBG01000001.1"/>
</dbReference>
<dbReference type="Proteomes" id="UP000075613">
    <property type="component" value="Unassembled WGS sequence"/>
</dbReference>
<organism evidence="1 2">
    <name type="scientific">Paraburkholderia monticola</name>
    <dbReference type="NCBI Taxonomy" id="1399968"/>
    <lineage>
        <taxon>Bacteria</taxon>
        <taxon>Pseudomonadati</taxon>
        <taxon>Pseudomonadota</taxon>
        <taxon>Betaproteobacteria</taxon>
        <taxon>Burkholderiales</taxon>
        <taxon>Burkholderiaceae</taxon>
        <taxon>Paraburkholderia</taxon>
    </lineage>
</organism>
<dbReference type="AlphaFoldDB" id="A0A149Q1M9"/>
<proteinExistence type="predicted"/>
<gene>
    <name evidence="1" type="ORF">CI15_00310</name>
</gene>
<dbReference type="OrthoDB" id="7596247at2"/>
<reference evidence="1 2" key="1">
    <citation type="journal article" date="2015" name="Int. J. Syst. Evol. Microbiol.">
        <title>Burkholderia monticola sp. nov., isolated from mountain soil.</title>
        <authorList>
            <person name="Baek I."/>
            <person name="Seo B."/>
            <person name="Lee I."/>
            <person name="Yi H."/>
            <person name="Chun J."/>
        </authorList>
    </citation>
    <scope>NUCLEOTIDE SEQUENCE [LARGE SCALE GENOMIC DNA]</scope>
    <source>
        <strain evidence="1 2">JC2948</strain>
    </source>
</reference>
<protein>
    <submittedName>
        <fullName evidence="1">Uncharacterized protein</fullName>
    </submittedName>
</protein>
<keyword evidence="2" id="KW-1185">Reference proteome</keyword>
<evidence type="ECO:0000313" key="2">
    <source>
        <dbReference type="Proteomes" id="UP000075613"/>
    </source>
</evidence>
<evidence type="ECO:0000313" key="1">
    <source>
        <dbReference type="EMBL" id="KXU91076.1"/>
    </source>
</evidence>
<name>A0A149Q1M9_9BURK</name>
<comment type="caution">
    <text evidence="1">The sequence shown here is derived from an EMBL/GenBank/DDBJ whole genome shotgun (WGS) entry which is preliminary data.</text>
</comment>
<accession>A0A149Q1M9</accession>
<dbReference type="EMBL" id="LRBG01000001">
    <property type="protein sequence ID" value="KXU91076.1"/>
    <property type="molecule type" value="Genomic_DNA"/>
</dbReference>